<keyword evidence="2" id="KW-1185">Reference proteome</keyword>
<dbReference type="Proteomes" id="UP001152561">
    <property type="component" value="Unassembled WGS sequence"/>
</dbReference>
<dbReference type="AlphaFoldDB" id="A0A9Q1LRY7"/>
<comment type="caution">
    <text evidence="1">The sequence shown here is derived from an EMBL/GenBank/DDBJ whole genome shotgun (WGS) entry which is preliminary data.</text>
</comment>
<evidence type="ECO:0000313" key="2">
    <source>
        <dbReference type="Proteomes" id="UP001152561"/>
    </source>
</evidence>
<sequence length="95" mass="11067">MTPRKIDMTLGALAANPQEQFEDLVAQQLELRTIMNQRHQEMRNDMDRRQAELLQMVNAIKDSLDGVHLHQRSKETSSTSAPREMLRTVMLIMEF</sequence>
<dbReference type="OrthoDB" id="1265517at2759"/>
<organism evidence="1 2">
    <name type="scientific">Anisodus acutangulus</name>
    <dbReference type="NCBI Taxonomy" id="402998"/>
    <lineage>
        <taxon>Eukaryota</taxon>
        <taxon>Viridiplantae</taxon>
        <taxon>Streptophyta</taxon>
        <taxon>Embryophyta</taxon>
        <taxon>Tracheophyta</taxon>
        <taxon>Spermatophyta</taxon>
        <taxon>Magnoliopsida</taxon>
        <taxon>eudicotyledons</taxon>
        <taxon>Gunneridae</taxon>
        <taxon>Pentapetalae</taxon>
        <taxon>asterids</taxon>
        <taxon>lamiids</taxon>
        <taxon>Solanales</taxon>
        <taxon>Solanaceae</taxon>
        <taxon>Solanoideae</taxon>
        <taxon>Hyoscyameae</taxon>
        <taxon>Anisodus</taxon>
    </lineage>
</organism>
<name>A0A9Q1LRY7_9SOLA</name>
<protein>
    <submittedName>
        <fullName evidence="1">Uncharacterized protein</fullName>
    </submittedName>
</protein>
<gene>
    <name evidence="1" type="ORF">K7X08_005953</name>
</gene>
<evidence type="ECO:0000313" key="1">
    <source>
        <dbReference type="EMBL" id="KAJ8543430.1"/>
    </source>
</evidence>
<accession>A0A9Q1LRY7</accession>
<reference evidence="2" key="1">
    <citation type="journal article" date="2023" name="Proc. Natl. Acad. Sci. U.S.A.">
        <title>Genomic and structural basis for evolution of tropane alkaloid biosynthesis.</title>
        <authorList>
            <person name="Wanga Y.-J."/>
            <person name="Taina T."/>
            <person name="Yua J.-Y."/>
            <person name="Lia J."/>
            <person name="Xua B."/>
            <person name="Chenc J."/>
            <person name="D'Auriad J.C."/>
            <person name="Huanga J.-P."/>
            <person name="Huanga S.-X."/>
        </authorList>
    </citation>
    <scope>NUCLEOTIDE SEQUENCE [LARGE SCALE GENOMIC DNA]</scope>
    <source>
        <strain evidence="2">cv. KIB-2019</strain>
    </source>
</reference>
<dbReference type="EMBL" id="JAJAGQ010000014">
    <property type="protein sequence ID" value="KAJ8543430.1"/>
    <property type="molecule type" value="Genomic_DNA"/>
</dbReference>
<proteinExistence type="predicted"/>